<proteinExistence type="predicted"/>
<comment type="caution">
    <text evidence="3">The sequence shown here is derived from an EMBL/GenBank/DDBJ whole genome shotgun (WGS) entry which is preliminary data.</text>
</comment>
<evidence type="ECO:0000313" key="5">
    <source>
        <dbReference type="Proteomes" id="UP000578531"/>
    </source>
</evidence>
<dbReference type="EMBL" id="JACCJC010000021">
    <property type="protein sequence ID" value="KAF6236139.1"/>
    <property type="molecule type" value="Genomic_DNA"/>
</dbReference>
<organism evidence="3 5">
    <name type="scientific">Letharia columbiana</name>
    <dbReference type="NCBI Taxonomy" id="112416"/>
    <lineage>
        <taxon>Eukaryota</taxon>
        <taxon>Fungi</taxon>
        <taxon>Dikarya</taxon>
        <taxon>Ascomycota</taxon>
        <taxon>Pezizomycotina</taxon>
        <taxon>Lecanoromycetes</taxon>
        <taxon>OSLEUM clade</taxon>
        <taxon>Lecanoromycetidae</taxon>
        <taxon>Lecanorales</taxon>
        <taxon>Lecanorineae</taxon>
        <taxon>Parmeliaceae</taxon>
        <taxon>Letharia</taxon>
    </lineage>
</organism>
<dbReference type="InterPro" id="IPR006629">
    <property type="entry name" value="LITAF"/>
</dbReference>
<name>A0A8H6FBP6_9LECA</name>
<protein>
    <recommendedName>
        <fullName evidence="2">LITAF domain-containing protein</fullName>
    </recommendedName>
</protein>
<dbReference type="EMBL" id="JACCJC010000148">
    <property type="protein sequence ID" value="KAF6222517.1"/>
    <property type="molecule type" value="Genomic_DNA"/>
</dbReference>
<dbReference type="OrthoDB" id="5599753at2759"/>
<feature type="region of interest" description="Disordered" evidence="1">
    <location>
        <begin position="33"/>
        <end position="53"/>
    </location>
</feature>
<evidence type="ECO:0000259" key="2">
    <source>
        <dbReference type="PROSITE" id="PS51837"/>
    </source>
</evidence>
<reference evidence="3" key="2">
    <citation type="submission" date="2020-05" db="EMBL/GenBank/DDBJ databases">
        <authorList>
            <person name="Mckenzie S.K."/>
            <person name="Walston R.F."/>
            <person name="Allen J.L."/>
        </authorList>
    </citation>
    <scope>NUCLEOTIDE SEQUENCE</scope>
    <source>
        <strain evidence="3">WasteWater2</strain>
    </source>
</reference>
<gene>
    <name evidence="4" type="ORF">HO173_005768</name>
    <name evidence="3" type="ORF">HO173_013377</name>
</gene>
<sequence length="171" mass="18641">MPDKALAYQVGQVQGQGQLYSTNASRTTTMPAPTELREVGGGNAPSTKPPANTDMAYTSPPPMRVVGNAGLVRPTDGLGFEPDFVDCPNCRERRETIVNRVASETTRQLRFSYAMRSALLLGICGLIPDCMKMGYDTEHRCSGCRWKLAVLQHDQRPGNAAYVPSQYTAEA</sequence>
<dbReference type="Pfam" id="PF10601">
    <property type="entry name" value="zf-LITAF-like"/>
    <property type="match status" value="1"/>
</dbReference>
<feature type="domain" description="LITAF" evidence="2">
    <location>
        <begin position="67"/>
        <end position="153"/>
    </location>
</feature>
<dbReference type="AlphaFoldDB" id="A0A8H6FBP6"/>
<reference evidence="3 5" key="1">
    <citation type="journal article" date="2020" name="Genomics">
        <title>Complete, high-quality genomes from long-read metagenomic sequencing of two wolf lichen thalli reveals enigmatic genome architecture.</title>
        <authorList>
            <person name="McKenzie S.K."/>
            <person name="Walston R.F."/>
            <person name="Allen J.L."/>
        </authorList>
    </citation>
    <scope>NUCLEOTIDE SEQUENCE [LARGE SCALE GENOMIC DNA]</scope>
    <source>
        <strain evidence="3">WasteWater2</strain>
    </source>
</reference>
<accession>A0A8H6FBP6</accession>
<keyword evidence="5" id="KW-1185">Reference proteome</keyword>
<evidence type="ECO:0000313" key="4">
    <source>
        <dbReference type="EMBL" id="KAF6236139.1"/>
    </source>
</evidence>
<dbReference type="Proteomes" id="UP000578531">
    <property type="component" value="Unassembled WGS sequence"/>
</dbReference>
<evidence type="ECO:0000313" key="3">
    <source>
        <dbReference type="EMBL" id="KAF6222517.1"/>
    </source>
</evidence>
<dbReference type="GeneID" id="59287430"/>
<evidence type="ECO:0000256" key="1">
    <source>
        <dbReference type="SAM" id="MobiDB-lite"/>
    </source>
</evidence>
<dbReference type="PROSITE" id="PS51837">
    <property type="entry name" value="LITAF"/>
    <property type="match status" value="1"/>
</dbReference>
<dbReference type="RefSeq" id="XP_037165491.1">
    <property type="nucleotide sequence ID" value="XM_037307682.1"/>
</dbReference>